<organism evidence="2 4">
    <name type="scientific">Citrobacter werkmanii</name>
    <dbReference type="NCBI Taxonomy" id="67827"/>
    <lineage>
        <taxon>Bacteria</taxon>
        <taxon>Pseudomonadati</taxon>
        <taxon>Pseudomonadota</taxon>
        <taxon>Gammaproteobacteria</taxon>
        <taxon>Enterobacterales</taxon>
        <taxon>Enterobacteriaceae</taxon>
        <taxon>Citrobacter</taxon>
        <taxon>Citrobacter freundii complex</taxon>
    </lineage>
</organism>
<keyword evidence="5" id="KW-1185">Reference proteome</keyword>
<reference evidence="2" key="1">
    <citation type="submission" date="2020-05" db="EMBL/GenBank/DDBJ databases">
        <authorList>
            <person name="Delgado-Blas J."/>
        </authorList>
    </citation>
    <scope>NUCLEOTIDE SEQUENCE</scope>
    <source>
        <strain evidence="2">BB1459</strain>
        <strain evidence="3">BB1480</strain>
    </source>
</reference>
<dbReference type="AlphaFoldDB" id="A0A9N8GU42"/>
<dbReference type="Proteomes" id="UP000837205">
    <property type="component" value="Unassembled WGS sequence"/>
</dbReference>
<protein>
    <submittedName>
        <fullName evidence="2">Uncharacterized protein</fullName>
    </submittedName>
</protein>
<accession>A0A9N8GU42</accession>
<gene>
    <name evidence="2" type="ORF">GHA_01025</name>
    <name evidence="3" type="ORF">TML_01728</name>
</gene>
<evidence type="ECO:0000313" key="4">
    <source>
        <dbReference type="Proteomes" id="UP000834503"/>
    </source>
</evidence>
<comment type="caution">
    <text evidence="2">The sequence shown here is derived from an EMBL/GenBank/DDBJ whole genome shotgun (WGS) entry which is preliminary data.</text>
</comment>
<feature type="region of interest" description="Disordered" evidence="1">
    <location>
        <begin position="72"/>
        <end position="104"/>
    </location>
</feature>
<dbReference type="RefSeq" id="WP_239176375.1">
    <property type="nucleotide sequence ID" value="NZ_CAHPQT010000058.1"/>
</dbReference>
<evidence type="ECO:0000313" key="2">
    <source>
        <dbReference type="EMBL" id="CAB5528296.1"/>
    </source>
</evidence>
<dbReference type="EMBL" id="CAIIUA010000001">
    <property type="protein sequence ID" value="CAC9189506.1"/>
    <property type="molecule type" value="Genomic_DNA"/>
</dbReference>
<proteinExistence type="predicted"/>
<dbReference type="Proteomes" id="UP000834503">
    <property type="component" value="Unassembled WGS sequence"/>
</dbReference>
<evidence type="ECO:0000313" key="3">
    <source>
        <dbReference type="EMBL" id="CAC9189506.1"/>
    </source>
</evidence>
<name>A0A9N8GU42_9ENTR</name>
<evidence type="ECO:0000313" key="5">
    <source>
        <dbReference type="Proteomes" id="UP000837205"/>
    </source>
</evidence>
<evidence type="ECO:0000256" key="1">
    <source>
        <dbReference type="SAM" id="MobiDB-lite"/>
    </source>
</evidence>
<sequence>MIINTNRPRVNMTRHEREERAAAAARKRHLNDLRDRVRASMVGMDETPADPSLAAHAGLQADALWEKVETNPRTGKRQKVKGREDCTSAPTTALKGLPVQPRADNDDRTVASVLRTITDVEKTGKRLMVTYHDGEREALVEAMPFLVEIITTELNREVSASEVTTAATSLAITGRRLPVTG</sequence>
<dbReference type="EMBL" id="CAHPQX010000004">
    <property type="protein sequence ID" value="CAB5528296.1"/>
    <property type="molecule type" value="Genomic_DNA"/>
</dbReference>